<dbReference type="Gene3D" id="1.10.10.10">
    <property type="entry name" value="Winged helix-like DNA-binding domain superfamily/Winged helix DNA-binding domain"/>
    <property type="match status" value="1"/>
</dbReference>
<proteinExistence type="predicted"/>
<dbReference type="EMBL" id="FOFP01000003">
    <property type="protein sequence ID" value="SEQ04108.1"/>
    <property type="molecule type" value="Genomic_DNA"/>
</dbReference>
<dbReference type="SUPFAM" id="SSF46785">
    <property type="entry name" value="Winged helix' DNA-binding domain"/>
    <property type="match status" value="1"/>
</dbReference>
<keyword evidence="6" id="KW-1185">Reference proteome</keyword>
<feature type="domain" description="HTH hxlR-type" evidence="4">
    <location>
        <begin position="11"/>
        <end position="108"/>
    </location>
</feature>
<keyword evidence="1" id="KW-0805">Transcription regulation</keyword>
<evidence type="ECO:0000256" key="1">
    <source>
        <dbReference type="ARBA" id="ARBA00023015"/>
    </source>
</evidence>
<dbReference type="RefSeq" id="WP_069516318.1">
    <property type="nucleotide sequence ID" value="NZ_FOFP01000003.1"/>
</dbReference>
<dbReference type="InterPro" id="IPR002577">
    <property type="entry name" value="HTH_HxlR"/>
</dbReference>
<dbReference type="PANTHER" id="PTHR33204">
    <property type="entry name" value="TRANSCRIPTIONAL REGULATOR, MARR FAMILY"/>
    <property type="match status" value="1"/>
</dbReference>
<dbReference type="Proteomes" id="UP000198512">
    <property type="component" value="Unassembled WGS sequence"/>
</dbReference>
<evidence type="ECO:0000313" key="6">
    <source>
        <dbReference type="Proteomes" id="UP000198512"/>
    </source>
</evidence>
<dbReference type="Pfam" id="PF01638">
    <property type="entry name" value="HxlR"/>
    <property type="match status" value="1"/>
</dbReference>
<evidence type="ECO:0000256" key="2">
    <source>
        <dbReference type="ARBA" id="ARBA00023125"/>
    </source>
</evidence>
<dbReference type="PROSITE" id="PS51118">
    <property type="entry name" value="HTH_HXLR"/>
    <property type="match status" value="1"/>
</dbReference>
<accession>A0ABY1B650</accession>
<keyword evidence="2" id="KW-0238">DNA-binding</keyword>
<dbReference type="InterPro" id="IPR036390">
    <property type="entry name" value="WH_DNA-bd_sf"/>
</dbReference>
<name>A0ABY1B650_9PSED</name>
<evidence type="ECO:0000259" key="4">
    <source>
        <dbReference type="PROSITE" id="PS51118"/>
    </source>
</evidence>
<sequence>MRWEELEQQSCSLARTLSVVGDRWTLLVLRESFLGTRRFDEFEKRLGITRHLLADRLKKLVESGVLNKVAYQQRPLREDYRLSDKGRDLYPAIMALVHWGDRYMSGPEGAPIRHIHRNCGQPMHGVLVCSDCAEPLQPRDVLLEEAPALKGQLLPAHWQARRAEEQQ</sequence>
<dbReference type="InterPro" id="IPR036388">
    <property type="entry name" value="WH-like_DNA-bd_sf"/>
</dbReference>
<comment type="caution">
    <text evidence="5">The sequence shown here is derived from an EMBL/GenBank/DDBJ whole genome shotgun (WGS) entry which is preliminary data.</text>
</comment>
<evidence type="ECO:0000313" key="5">
    <source>
        <dbReference type="EMBL" id="SEQ04108.1"/>
    </source>
</evidence>
<organism evidence="5 6">
    <name type="scientific">Pseudomonas cuatrocienegasensis</name>
    <dbReference type="NCBI Taxonomy" id="543360"/>
    <lineage>
        <taxon>Bacteria</taxon>
        <taxon>Pseudomonadati</taxon>
        <taxon>Pseudomonadota</taxon>
        <taxon>Gammaproteobacteria</taxon>
        <taxon>Pseudomonadales</taxon>
        <taxon>Pseudomonadaceae</taxon>
        <taxon>Pseudomonas</taxon>
    </lineage>
</organism>
<dbReference type="PANTHER" id="PTHR33204:SF36">
    <property type="entry name" value="TRANSCRIPTIONAL REGULATORY PROTEIN"/>
    <property type="match status" value="1"/>
</dbReference>
<keyword evidence="3" id="KW-0804">Transcription</keyword>
<reference evidence="5 6" key="1">
    <citation type="submission" date="2016-10" db="EMBL/GenBank/DDBJ databases">
        <authorList>
            <person name="Varghese N."/>
            <person name="Submissions S."/>
        </authorList>
    </citation>
    <scope>NUCLEOTIDE SEQUENCE [LARGE SCALE GENOMIC DNA]</scope>
    <source>
        <strain evidence="5 6">CIP 109853</strain>
    </source>
</reference>
<gene>
    <name evidence="5" type="ORF">SAMN05216600_10371</name>
</gene>
<protein>
    <submittedName>
        <fullName evidence="5">Transcriptional regulator, HxlR family</fullName>
    </submittedName>
</protein>
<evidence type="ECO:0000256" key="3">
    <source>
        <dbReference type="ARBA" id="ARBA00023163"/>
    </source>
</evidence>